<keyword evidence="3" id="KW-0145">Chemotaxis</keyword>
<dbReference type="OrthoDB" id="354287at2"/>
<evidence type="ECO:0000313" key="15">
    <source>
        <dbReference type="Proteomes" id="UP000183859"/>
    </source>
</evidence>
<sequence length="806" mass="85538">MKIIPTLRLAYKLPLFIVGFGMLVTAILVTISSLTFQRAAISHAEQQFNAMTEDRRVALRALLDGIQSDAATLATIPSTATALEWFTMTWDGIEGDPQETLRKAYIDANPNAAGEKHLLNRGIGDSPYHMHHARFHPSLTAVLQNKGYYDVFLINPAGDIVYSVTKEPDYATNLVNGAYADSGLAKAFRAAIEMPTGEVFFADMEGYAPSNGDPAAFVATPVVDAAGALQGVLALQVPVEMLTNIVNPVNDMTETLNVFIVGQDMKVRTKSLHDDHHQVLDELDATGHLTEALGGNAGFYADTIGVNGHPVVAYSEPVNLPQANWAIVAEQDQAEIFAPVARDRNRLLLVSLVCAAGMSILGWLFARSITKPINRICTRIEEVASGNLEAEIAEAGRQDEIGNIGKQLISLQDDLKHARSAELERAELQQQQEVVVDQLSTGLVRLADGDFSQAITTPFPSHHEKLRENFNRTAETLSATVTQVVDTAESIRNGAGEISQASDDLSNRTESQAATLEETAAALDEMTASVKSAAEGARSVETIMQEAKQEAETSGTVVQSAVSAMTEIEQSSTHISQIISVIDDIAFQTNLLALNAGVEAARAGEAGKGFAVVASEVRALAQRSSDAAMEIKTLIGDSTKQVERGVDLVGKTGEALQGIVERVSHISQLVSGIATGASEQSTGLHEINTGVTQLDQVTQQNAAMVEEATAAGHMLNADASKLAELVAHFKVAVGAAPARSASASPAPAPQAMNTAARANETPSAPSAHGDDWDIEAMTPQPAKAPEKAMASAATSGNAAKDIWQDF</sequence>
<keyword evidence="15" id="KW-1185">Reference proteome</keyword>
<evidence type="ECO:0000256" key="8">
    <source>
        <dbReference type="PROSITE-ProRule" id="PRU00284"/>
    </source>
</evidence>
<dbReference type="SUPFAM" id="SSF58104">
    <property type="entry name" value="Methyl-accepting chemotaxis protein (MCP) signaling domain"/>
    <property type="match status" value="1"/>
</dbReference>
<dbReference type="RefSeq" id="WP_072506734.1">
    <property type="nucleotide sequence ID" value="NZ_CP016365.1"/>
</dbReference>
<dbReference type="PROSITE" id="PS50885">
    <property type="entry name" value="HAMP"/>
    <property type="match status" value="2"/>
</dbReference>
<dbReference type="InterPro" id="IPR051310">
    <property type="entry name" value="MCP_chemotaxis"/>
</dbReference>
<evidence type="ECO:0000256" key="4">
    <source>
        <dbReference type="ARBA" id="ARBA00022692"/>
    </source>
</evidence>
<keyword evidence="6 11" id="KW-0472">Membrane</keyword>
<dbReference type="InterPro" id="IPR004089">
    <property type="entry name" value="MCPsignal_dom"/>
</dbReference>
<keyword evidence="2" id="KW-1003">Cell membrane</keyword>
<evidence type="ECO:0000256" key="10">
    <source>
        <dbReference type="SAM" id="MobiDB-lite"/>
    </source>
</evidence>
<dbReference type="Pfam" id="PF00672">
    <property type="entry name" value="HAMP"/>
    <property type="match status" value="1"/>
</dbReference>
<evidence type="ECO:0000259" key="12">
    <source>
        <dbReference type="PROSITE" id="PS50111"/>
    </source>
</evidence>
<dbReference type="Gene3D" id="1.10.8.500">
    <property type="entry name" value="HAMP domain in histidine kinase"/>
    <property type="match status" value="1"/>
</dbReference>
<comment type="similarity">
    <text evidence="7">Belongs to the methyl-accepting chemotaxis (MCP) protein family.</text>
</comment>
<dbReference type="FunFam" id="1.10.287.950:FF:000001">
    <property type="entry name" value="Methyl-accepting chemotaxis sensory transducer"/>
    <property type="match status" value="1"/>
</dbReference>
<keyword evidence="14" id="KW-0614">Plasmid</keyword>
<dbReference type="PROSITE" id="PS50111">
    <property type="entry name" value="CHEMOTAXIS_TRANSDUC_2"/>
    <property type="match status" value="1"/>
</dbReference>
<proteinExistence type="inferred from homology"/>
<dbReference type="Pfam" id="PF00015">
    <property type="entry name" value="MCPsignal"/>
    <property type="match status" value="1"/>
</dbReference>
<dbReference type="Proteomes" id="UP000183859">
    <property type="component" value="Plasmid pP97_a"/>
</dbReference>
<dbReference type="KEGG" id="php:PhaeoP97_03741"/>
<dbReference type="EMBL" id="CP016365">
    <property type="protein sequence ID" value="APG49091.1"/>
    <property type="molecule type" value="Genomic_DNA"/>
</dbReference>
<evidence type="ECO:0000256" key="5">
    <source>
        <dbReference type="ARBA" id="ARBA00022989"/>
    </source>
</evidence>
<keyword evidence="4 11" id="KW-0812">Transmembrane</keyword>
<keyword evidence="9" id="KW-0175">Coiled coil</keyword>
<feature type="domain" description="HAMP" evidence="13">
    <location>
        <begin position="430"/>
        <end position="482"/>
    </location>
</feature>
<feature type="domain" description="Methyl-accepting transducer" evidence="12">
    <location>
        <begin position="487"/>
        <end position="716"/>
    </location>
</feature>
<dbReference type="InterPro" id="IPR029151">
    <property type="entry name" value="Sensor-like_sf"/>
</dbReference>
<evidence type="ECO:0000256" key="9">
    <source>
        <dbReference type="SAM" id="Coils"/>
    </source>
</evidence>
<dbReference type="SUPFAM" id="SSF103190">
    <property type="entry name" value="Sensory domain-like"/>
    <property type="match status" value="1"/>
</dbReference>
<evidence type="ECO:0000313" key="14">
    <source>
        <dbReference type="EMBL" id="APG49091.1"/>
    </source>
</evidence>
<dbReference type="Pfam" id="PF02743">
    <property type="entry name" value="dCache_1"/>
    <property type="match status" value="1"/>
</dbReference>
<reference evidence="15" key="1">
    <citation type="submission" date="2016-07" db="EMBL/GenBank/DDBJ databases">
        <title>Phaeobacter portensis sp. nov., a tropodithietic acid producing bacterium isolated from a German harbor.</title>
        <authorList>
            <person name="Freese H.M."/>
            <person name="Bunk B."/>
            <person name="Breider S."/>
            <person name="Brinkhoff T."/>
        </authorList>
    </citation>
    <scope>NUCLEOTIDE SEQUENCE [LARGE SCALE GENOMIC DNA]</scope>
    <source>
        <strain evidence="15">P97</strain>
        <plasmid evidence="15">pp97_a</plasmid>
    </source>
</reference>
<keyword evidence="8" id="KW-0807">Transducer</keyword>
<gene>
    <name evidence="14" type="ORF">PhaeoP97_03741</name>
</gene>
<organism evidence="14 15">
    <name type="scientific">Phaeobacter porticola</name>
    <dbReference type="NCBI Taxonomy" id="1844006"/>
    <lineage>
        <taxon>Bacteria</taxon>
        <taxon>Pseudomonadati</taxon>
        <taxon>Pseudomonadota</taxon>
        <taxon>Alphaproteobacteria</taxon>
        <taxon>Rhodobacterales</taxon>
        <taxon>Roseobacteraceae</taxon>
        <taxon>Phaeobacter</taxon>
    </lineage>
</organism>
<evidence type="ECO:0000256" key="11">
    <source>
        <dbReference type="SAM" id="Phobius"/>
    </source>
</evidence>
<evidence type="ECO:0000256" key="7">
    <source>
        <dbReference type="ARBA" id="ARBA00029447"/>
    </source>
</evidence>
<dbReference type="InterPro" id="IPR003660">
    <property type="entry name" value="HAMP_dom"/>
</dbReference>
<keyword evidence="5 11" id="KW-1133">Transmembrane helix</keyword>
<dbReference type="Gene3D" id="3.30.450.20">
    <property type="entry name" value="PAS domain"/>
    <property type="match status" value="1"/>
</dbReference>
<protein>
    <submittedName>
        <fullName evidence="14">Methyl-accepting chemotaxis protein</fullName>
    </submittedName>
</protein>
<dbReference type="PANTHER" id="PTHR43531:SF11">
    <property type="entry name" value="METHYL-ACCEPTING CHEMOTAXIS PROTEIN 3"/>
    <property type="match status" value="1"/>
</dbReference>
<evidence type="ECO:0000256" key="3">
    <source>
        <dbReference type="ARBA" id="ARBA00022500"/>
    </source>
</evidence>
<dbReference type="Gene3D" id="1.10.287.950">
    <property type="entry name" value="Methyl-accepting chemotaxis protein"/>
    <property type="match status" value="1"/>
</dbReference>
<dbReference type="InterPro" id="IPR033479">
    <property type="entry name" value="dCache_1"/>
</dbReference>
<evidence type="ECO:0000256" key="2">
    <source>
        <dbReference type="ARBA" id="ARBA00022475"/>
    </source>
</evidence>
<evidence type="ECO:0000256" key="1">
    <source>
        <dbReference type="ARBA" id="ARBA00004651"/>
    </source>
</evidence>
<feature type="coiled-coil region" evidence="9">
    <location>
        <begin position="411"/>
        <end position="438"/>
    </location>
</feature>
<feature type="transmembrane region" description="Helical" evidence="11">
    <location>
        <begin position="347"/>
        <end position="366"/>
    </location>
</feature>
<dbReference type="SMART" id="SM00304">
    <property type="entry name" value="HAMP"/>
    <property type="match status" value="2"/>
</dbReference>
<feature type="compositionally biased region" description="Low complexity" evidence="10">
    <location>
        <begin position="740"/>
        <end position="751"/>
    </location>
</feature>
<feature type="region of interest" description="Disordered" evidence="10">
    <location>
        <begin position="740"/>
        <end position="806"/>
    </location>
</feature>
<dbReference type="GO" id="GO:0007165">
    <property type="term" value="P:signal transduction"/>
    <property type="evidence" value="ECO:0007669"/>
    <property type="project" value="UniProtKB-KW"/>
</dbReference>
<name>A0A1L3IAM2_9RHOB</name>
<dbReference type="SMART" id="SM00283">
    <property type="entry name" value="MA"/>
    <property type="match status" value="1"/>
</dbReference>
<dbReference type="AlphaFoldDB" id="A0A1L3IAM2"/>
<evidence type="ECO:0000256" key="6">
    <source>
        <dbReference type="ARBA" id="ARBA00023136"/>
    </source>
</evidence>
<dbReference type="CDD" id="cd11386">
    <property type="entry name" value="MCP_signal"/>
    <property type="match status" value="1"/>
</dbReference>
<feature type="domain" description="HAMP" evidence="13">
    <location>
        <begin position="367"/>
        <end position="420"/>
    </location>
</feature>
<comment type="subcellular location">
    <subcellularLocation>
        <location evidence="1">Cell membrane</location>
        <topology evidence="1">Multi-pass membrane protein</topology>
    </subcellularLocation>
</comment>
<dbReference type="GO" id="GO:0005886">
    <property type="term" value="C:plasma membrane"/>
    <property type="evidence" value="ECO:0007669"/>
    <property type="project" value="UniProtKB-SubCell"/>
</dbReference>
<dbReference type="PANTHER" id="PTHR43531">
    <property type="entry name" value="PROTEIN ICFG"/>
    <property type="match status" value="1"/>
</dbReference>
<dbReference type="GO" id="GO:0006935">
    <property type="term" value="P:chemotaxis"/>
    <property type="evidence" value="ECO:0007669"/>
    <property type="project" value="UniProtKB-KW"/>
</dbReference>
<geneLocation type="plasmid" evidence="15">
    <name>pp97_a</name>
</geneLocation>
<dbReference type="CDD" id="cd06225">
    <property type="entry name" value="HAMP"/>
    <property type="match status" value="1"/>
</dbReference>
<accession>A0A1L3IAM2</accession>
<feature type="compositionally biased region" description="Low complexity" evidence="10">
    <location>
        <begin position="781"/>
        <end position="799"/>
    </location>
</feature>
<dbReference type="SUPFAM" id="SSF158472">
    <property type="entry name" value="HAMP domain-like"/>
    <property type="match status" value="1"/>
</dbReference>
<feature type="transmembrane region" description="Helical" evidence="11">
    <location>
        <begin position="15"/>
        <end position="36"/>
    </location>
</feature>
<evidence type="ECO:0000259" key="13">
    <source>
        <dbReference type="PROSITE" id="PS50885"/>
    </source>
</evidence>